<dbReference type="Proteomes" id="UP000198510">
    <property type="component" value="Unassembled WGS sequence"/>
</dbReference>
<sequence length="117" mass="13006">MSPEEGKAIFSLKRPCADCPFRSDVAFYLHAKRRAEIARQLRAGEKFACHKTVTYTASGNAVAGPTSKMCAGAMIALERTTGPNLFMLYGQMLGFYDSSRLDWNAPVIKLEDFERCC</sequence>
<reference evidence="1 2" key="1">
    <citation type="submission" date="2016-10" db="EMBL/GenBank/DDBJ databases">
        <authorList>
            <person name="de Groot N.N."/>
        </authorList>
    </citation>
    <scope>NUCLEOTIDE SEQUENCE [LARGE SCALE GENOMIC DNA]</scope>
    <source>
        <strain evidence="1 2">DSM 25186</strain>
    </source>
</reference>
<dbReference type="STRING" id="1075417.SAMN05421823_11916"/>
<dbReference type="AlphaFoldDB" id="A0A1G9V500"/>
<name>A0A1G9V500_9BACT</name>
<dbReference type="EMBL" id="FNFO01000019">
    <property type="protein sequence ID" value="SDM67157.1"/>
    <property type="molecule type" value="Genomic_DNA"/>
</dbReference>
<proteinExistence type="predicted"/>
<evidence type="ECO:0000313" key="2">
    <source>
        <dbReference type="Proteomes" id="UP000198510"/>
    </source>
</evidence>
<protein>
    <submittedName>
        <fullName evidence="1">Uncharacterized protein</fullName>
    </submittedName>
</protein>
<gene>
    <name evidence="1" type="ORF">SAMN05421823_11916</name>
</gene>
<organism evidence="1 2">
    <name type="scientific">Catalinimonas alkaloidigena</name>
    <dbReference type="NCBI Taxonomy" id="1075417"/>
    <lineage>
        <taxon>Bacteria</taxon>
        <taxon>Pseudomonadati</taxon>
        <taxon>Bacteroidota</taxon>
        <taxon>Cytophagia</taxon>
        <taxon>Cytophagales</taxon>
        <taxon>Catalimonadaceae</taxon>
        <taxon>Catalinimonas</taxon>
    </lineage>
</organism>
<accession>A0A1G9V500</accession>
<evidence type="ECO:0000313" key="1">
    <source>
        <dbReference type="EMBL" id="SDM67157.1"/>
    </source>
</evidence>
<keyword evidence="2" id="KW-1185">Reference proteome</keyword>
<dbReference type="OrthoDB" id="8912363at2"/>
<dbReference type="RefSeq" id="WP_089688561.1">
    <property type="nucleotide sequence ID" value="NZ_FNFO01000019.1"/>
</dbReference>